<dbReference type="EMBL" id="JACGCZ010000067">
    <property type="protein sequence ID" value="MBA6145509.1"/>
    <property type="molecule type" value="Genomic_DNA"/>
</dbReference>
<dbReference type="AlphaFoldDB" id="A0A7W2LR43"/>
<accession>A0A7W2LR43</accession>
<reference evidence="1 3" key="1">
    <citation type="submission" date="2020-07" db="EMBL/GenBank/DDBJ databases">
        <title>Diversity of carbapenemase encoding genes among Pseudomonas putida group clinical isolates in a tertiary Brazilian hospital.</title>
        <authorList>
            <person name="Alberto-Lei F."/>
            <person name="Nodari C.S."/>
            <person name="Streling A.P."/>
            <person name="Paulino J.T."/>
            <person name="Bessa-Neto F.O."/>
            <person name="Cayo R."/>
            <person name="Gales A.C."/>
        </authorList>
    </citation>
    <scope>NUCLEOTIDE SEQUENCE [LARGE SCALE GENOMIC DNA]</scope>
    <source>
        <strain evidence="1 3">12273</strain>
    </source>
</reference>
<name>A0A7W2LR43_9PSED</name>
<dbReference type="Proteomes" id="UP001217631">
    <property type="component" value="Chromosome"/>
</dbReference>
<dbReference type="RefSeq" id="WP_029887779.1">
    <property type="nucleotide sequence ID" value="NZ_CP118677.1"/>
</dbReference>
<gene>
    <name evidence="1" type="ORF">H4B97_24060</name>
    <name evidence="2" type="ORF">PWA60_12745</name>
</gene>
<reference evidence="2" key="2">
    <citation type="submission" date="2023-02" db="EMBL/GenBank/DDBJ databases">
        <title>tmexCD-toprJ-like cluster.</title>
        <authorList>
            <person name="Gao X."/>
            <person name="Wang C."/>
            <person name="Liu J."/>
        </authorList>
    </citation>
    <scope>NUCLEOTIDE SEQUENCE</scope>
    <source>
        <strain evidence="2">GDW21C697WI</strain>
    </source>
</reference>
<proteinExistence type="predicted"/>
<protein>
    <submittedName>
        <fullName evidence="1">Uncharacterized protein</fullName>
    </submittedName>
</protein>
<evidence type="ECO:0000313" key="3">
    <source>
        <dbReference type="Proteomes" id="UP000590738"/>
    </source>
</evidence>
<organism evidence="1 3">
    <name type="scientific">Pseudomonas juntendi</name>
    <dbReference type="NCBI Taxonomy" id="2666183"/>
    <lineage>
        <taxon>Bacteria</taxon>
        <taxon>Pseudomonadati</taxon>
        <taxon>Pseudomonadota</taxon>
        <taxon>Gammaproteobacteria</taxon>
        <taxon>Pseudomonadales</taxon>
        <taxon>Pseudomonadaceae</taxon>
        <taxon>Pseudomonas</taxon>
    </lineage>
</organism>
<sequence>MDIDRLLKKRQLSVQEQIAVVASEIALTASFWRDRGVPVSLANYAERQGVCWSKTIILKLDIDFPGMPRLFGLLLTQNEKFITFELDTDITHRELETVERWEDVSAQQDYSVAKKGIKKGYAAIALEVRRELLGLP</sequence>
<evidence type="ECO:0000313" key="1">
    <source>
        <dbReference type="EMBL" id="MBA6145509.1"/>
    </source>
</evidence>
<dbReference type="Proteomes" id="UP000590738">
    <property type="component" value="Unassembled WGS sequence"/>
</dbReference>
<dbReference type="EMBL" id="CP118677">
    <property type="protein sequence ID" value="WEA23005.1"/>
    <property type="molecule type" value="Genomic_DNA"/>
</dbReference>
<evidence type="ECO:0000313" key="2">
    <source>
        <dbReference type="EMBL" id="WEA23005.1"/>
    </source>
</evidence>